<dbReference type="AlphaFoldDB" id="A0A4P6K6K1"/>
<accession>A0A4P6K6K1</accession>
<dbReference type="OrthoDB" id="164232at2"/>
<organism evidence="1 2">
    <name type="scientific">Ktedonosporobacter rubrisoli</name>
    <dbReference type="NCBI Taxonomy" id="2509675"/>
    <lineage>
        <taxon>Bacteria</taxon>
        <taxon>Bacillati</taxon>
        <taxon>Chloroflexota</taxon>
        <taxon>Ktedonobacteria</taxon>
        <taxon>Ktedonobacterales</taxon>
        <taxon>Ktedonosporobacteraceae</taxon>
        <taxon>Ktedonosporobacter</taxon>
    </lineage>
</organism>
<dbReference type="Proteomes" id="UP000290365">
    <property type="component" value="Chromosome"/>
</dbReference>
<proteinExistence type="predicted"/>
<keyword evidence="2" id="KW-1185">Reference proteome</keyword>
<sequence>MLAFFRFLPPRISNGSVEGKKNRTKTMMRQAYV</sequence>
<reference evidence="1 2" key="1">
    <citation type="submission" date="2019-01" db="EMBL/GenBank/DDBJ databases">
        <title>Ktedonosporobacter rubrisoli SCAWS-G2.</title>
        <authorList>
            <person name="Huang Y."/>
            <person name="Yan B."/>
        </authorList>
    </citation>
    <scope>NUCLEOTIDE SEQUENCE [LARGE SCALE GENOMIC DNA]</scope>
    <source>
        <strain evidence="1 2">SCAWS-G2</strain>
    </source>
</reference>
<protein>
    <recommendedName>
        <fullName evidence="3">Transposase</fullName>
    </recommendedName>
</protein>
<dbReference type="KEGG" id="kbs:EPA93_30310"/>
<evidence type="ECO:0000313" key="2">
    <source>
        <dbReference type="Proteomes" id="UP000290365"/>
    </source>
</evidence>
<dbReference type="EMBL" id="CP035758">
    <property type="protein sequence ID" value="QBD83633.1"/>
    <property type="molecule type" value="Genomic_DNA"/>
</dbReference>
<evidence type="ECO:0000313" key="1">
    <source>
        <dbReference type="EMBL" id="QBD83633.1"/>
    </source>
</evidence>
<evidence type="ECO:0008006" key="3">
    <source>
        <dbReference type="Google" id="ProtNLM"/>
    </source>
</evidence>
<name>A0A4P6K6K1_KTERU</name>
<gene>
    <name evidence="1" type="ORF">EPA93_30310</name>
</gene>